<evidence type="ECO:0000313" key="7">
    <source>
        <dbReference type="Proteomes" id="UP000757103"/>
    </source>
</evidence>
<evidence type="ECO:0000256" key="1">
    <source>
        <dbReference type="ARBA" id="ARBA00001947"/>
    </source>
</evidence>
<sequence>MEEYQICTLSNGLRLIHRPTRSAVSYCGFTVNAGTRDEDEAYNGLAHFVEHTLFKGTTHRRASHILNRMEVVGGELNAYTAKEETVVYTIFPGVHLPRAMELLGDLVADSQFPERELAKEREVVADEINLYLDTPTELIYDEFESLLFEGCSLGRNILGSVESLNGMTSAVARRFLTDYYTPGNMVFFCMGATPFARVKALAERYLGRLNRPTKAMSRRLPSPVPAFTRTIGRDTHQSHVIIGARAYDLHDPRRRALLLLNNLLGGPGMNSVLNVSLREKRGYVYTVESSVTSYTDTGLFTIYFGTDHHDTRRCIDLVRRELKRLREQRLSPAKLAAAKRQFIGQIEVSTDNSENVALALGKSFLRYGRFDSLAEIARRVEQITADDLLAVANDLLSEEQLSMLIYE</sequence>
<evidence type="ECO:0000256" key="2">
    <source>
        <dbReference type="ARBA" id="ARBA00007261"/>
    </source>
</evidence>
<dbReference type="Gene3D" id="3.30.830.10">
    <property type="entry name" value="Metalloenzyme, LuxS/M16 peptidase-like"/>
    <property type="match status" value="2"/>
</dbReference>
<dbReference type="Proteomes" id="UP000757103">
    <property type="component" value="Unassembled WGS sequence"/>
</dbReference>
<evidence type="ECO:0000313" key="6">
    <source>
        <dbReference type="EMBL" id="HJG89457.1"/>
    </source>
</evidence>
<proteinExistence type="inferred from homology"/>
<dbReference type="PANTHER" id="PTHR11851">
    <property type="entry name" value="METALLOPROTEASE"/>
    <property type="match status" value="1"/>
</dbReference>
<dbReference type="EMBL" id="DYUD01000024">
    <property type="protein sequence ID" value="HJG89457.1"/>
    <property type="molecule type" value="Genomic_DNA"/>
</dbReference>
<comment type="caution">
    <text evidence="6">The sequence shown here is derived from an EMBL/GenBank/DDBJ whole genome shotgun (WGS) entry which is preliminary data.</text>
</comment>
<dbReference type="AlphaFoldDB" id="A0A921MS75"/>
<organism evidence="6 7">
    <name type="scientific">Barnesiella viscericola</name>
    <dbReference type="NCBI Taxonomy" id="397865"/>
    <lineage>
        <taxon>Bacteria</taxon>
        <taxon>Pseudomonadati</taxon>
        <taxon>Bacteroidota</taxon>
        <taxon>Bacteroidia</taxon>
        <taxon>Bacteroidales</taxon>
        <taxon>Barnesiellaceae</taxon>
        <taxon>Barnesiella</taxon>
    </lineage>
</organism>
<dbReference type="GO" id="GO:0004222">
    <property type="term" value="F:metalloendopeptidase activity"/>
    <property type="evidence" value="ECO:0007669"/>
    <property type="project" value="InterPro"/>
</dbReference>
<dbReference type="PROSITE" id="PS00143">
    <property type="entry name" value="INSULINASE"/>
    <property type="match status" value="1"/>
</dbReference>
<dbReference type="GO" id="GO:0046872">
    <property type="term" value="F:metal ion binding"/>
    <property type="evidence" value="ECO:0007669"/>
    <property type="project" value="InterPro"/>
</dbReference>
<dbReference type="InterPro" id="IPR050361">
    <property type="entry name" value="MPP/UQCRC_Complex"/>
</dbReference>
<evidence type="ECO:0000259" key="5">
    <source>
        <dbReference type="Pfam" id="PF05193"/>
    </source>
</evidence>
<evidence type="ECO:0000256" key="3">
    <source>
        <dbReference type="RuleBase" id="RU004447"/>
    </source>
</evidence>
<evidence type="ECO:0000259" key="4">
    <source>
        <dbReference type="Pfam" id="PF00675"/>
    </source>
</evidence>
<dbReference type="PANTHER" id="PTHR11851:SF49">
    <property type="entry name" value="MITOCHONDRIAL-PROCESSING PEPTIDASE SUBUNIT ALPHA"/>
    <property type="match status" value="1"/>
</dbReference>
<dbReference type="InterPro" id="IPR007863">
    <property type="entry name" value="Peptidase_M16_C"/>
</dbReference>
<accession>A0A921MS75</accession>
<dbReference type="Pfam" id="PF00675">
    <property type="entry name" value="Peptidase_M16"/>
    <property type="match status" value="1"/>
</dbReference>
<feature type="domain" description="Peptidase M16 N-terminal" evidence="4">
    <location>
        <begin position="22"/>
        <end position="159"/>
    </location>
</feature>
<dbReference type="InterPro" id="IPR011249">
    <property type="entry name" value="Metalloenz_LuxS/M16"/>
</dbReference>
<dbReference type="SUPFAM" id="SSF63411">
    <property type="entry name" value="LuxS/MPP-like metallohydrolase"/>
    <property type="match status" value="2"/>
</dbReference>
<dbReference type="InterPro" id="IPR001431">
    <property type="entry name" value="Pept_M16_Zn_BS"/>
</dbReference>
<dbReference type="Pfam" id="PF05193">
    <property type="entry name" value="Peptidase_M16_C"/>
    <property type="match status" value="1"/>
</dbReference>
<protein>
    <submittedName>
        <fullName evidence="6">Insulinase family protein</fullName>
    </submittedName>
</protein>
<reference evidence="6" key="1">
    <citation type="journal article" date="2021" name="PeerJ">
        <title>Extensive microbial diversity within the chicken gut microbiome revealed by metagenomics and culture.</title>
        <authorList>
            <person name="Gilroy R."/>
            <person name="Ravi A."/>
            <person name="Getino M."/>
            <person name="Pursley I."/>
            <person name="Horton D.L."/>
            <person name="Alikhan N.F."/>
            <person name="Baker D."/>
            <person name="Gharbi K."/>
            <person name="Hall N."/>
            <person name="Watson M."/>
            <person name="Adriaenssens E.M."/>
            <person name="Foster-Nyarko E."/>
            <person name="Jarju S."/>
            <person name="Secka A."/>
            <person name="Antonio M."/>
            <person name="Oren A."/>
            <person name="Chaudhuri R.R."/>
            <person name="La Ragione R."/>
            <person name="Hildebrand F."/>
            <person name="Pallen M.J."/>
        </authorList>
    </citation>
    <scope>NUCLEOTIDE SEQUENCE</scope>
    <source>
        <strain evidence="6">CHK121-7720</strain>
    </source>
</reference>
<dbReference type="RefSeq" id="WP_273306525.1">
    <property type="nucleotide sequence ID" value="NZ_DYUD01000024.1"/>
</dbReference>
<dbReference type="GO" id="GO:0006508">
    <property type="term" value="P:proteolysis"/>
    <property type="evidence" value="ECO:0007669"/>
    <property type="project" value="InterPro"/>
</dbReference>
<gene>
    <name evidence="6" type="ORF">K8U91_08325</name>
</gene>
<dbReference type="InterPro" id="IPR011765">
    <property type="entry name" value="Pept_M16_N"/>
</dbReference>
<name>A0A921MS75_9BACT</name>
<feature type="domain" description="Peptidase M16 C-terminal" evidence="5">
    <location>
        <begin position="168"/>
        <end position="341"/>
    </location>
</feature>
<comment type="cofactor">
    <cofactor evidence="1">
        <name>Zn(2+)</name>
        <dbReference type="ChEBI" id="CHEBI:29105"/>
    </cofactor>
</comment>
<comment type="similarity">
    <text evidence="2 3">Belongs to the peptidase M16 family.</text>
</comment>
<reference evidence="6" key="2">
    <citation type="submission" date="2021-09" db="EMBL/GenBank/DDBJ databases">
        <authorList>
            <person name="Gilroy R."/>
        </authorList>
    </citation>
    <scope>NUCLEOTIDE SEQUENCE</scope>
    <source>
        <strain evidence="6">CHK121-7720</strain>
    </source>
</reference>